<dbReference type="InterPro" id="IPR004625">
    <property type="entry name" value="PyrdxlKinase"/>
</dbReference>
<evidence type="ECO:0000256" key="2">
    <source>
        <dbReference type="ARBA" id="ARBA00012104"/>
    </source>
</evidence>
<dbReference type="PANTHER" id="PTHR10534:SF2">
    <property type="entry name" value="PYRIDOXAL KINASE"/>
    <property type="match status" value="1"/>
</dbReference>
<keyword evidence="5" id="KW-0418">Kinase</keyword>
<dbReference type="GO" id="GO:0009443">
    <property type="term" value="P:pyridoxal 5'-phosphate salvage"/>
    <property type="evidence" value="ECO:0007669"/>
    <property type="project" value="InterPro"/>
</dbReference>
<feature type="domain" description="Pyridoxamine kinase/Phosphomethylpyrimidine kinase" evidence="7">
    <location>
        <begin position="112"/>
        <end position="238"/>
    </location>
</feature>
<keyword evidence="6" id="KW-0067">ATP-binding</keyword>
<evidence type="ECO:0000313" key="9">
    <source>
        <dbReference type="Proteomes" id="UP001217417"/>
    </source>
</evidence>
<name>A0AAD7QZ82_9ASCO</name>
<dbReference type="GO" id="GO:0005829">
    <property type="term" value="C:cytosol"/>
    <property type="evidence" value="ECO:0007669"/>
    <property type="project" value="TreeGrafter"/>
</dbReference>
<evidence type="ECO:0000313" key="8">
    <source>
        <dbReference type="EMBL" id="KAJ8104176.1"/>
    </source>
</evidence>
<dbReference type="GeneID" id="80879983"/>
<dbReference type="EMBL" id="JARPMG010000001">
    <property type="protein sequence ID" value="KAJ8104176.1"/>
    <property type="molecule type" value="Genomic_DNA"/>
</dbReference>
<evidence type="ECO:0000256" key="1">
    <source>
        <dbReference type="ARBA" id="ARBA00008805"/>
    </source>
</evidence>
<organism evidence="8 9">
    <name type="scientific">Lipomyces tetrasporus</name>
    <dbReference type="NCBI Taxonomy" id="54092"/>
    <lineage>
        <taxon>Eukaryota</taxon>
        <taxon>Fungi</taxon>
        <taxon>Dikarya</taxon>
        <taxon>Ascomycota</taxon>
        <taxon>Saccharomycotina</taxon>
        <taxon>Lipomycetes</taxon>
        <taxon>Lipomycetales</taxon>
        <taxon>Lipomycetaceae</taxon>
        <taxon>Lipomyces</taxon>
    </lineage>
</organism>
<comment type="similarity">
    <text evidence="1">Belongs to the pyridoxine kinase family.</text>
</comment>
<dbReference type="InterPro" id="IPR029056">
    <property type="entry name" value="Ribokinase-like"/>
</dbReference>
<protein>
    <recommendedName>
        <fullName evidence="2">pyridoxal kinase</fullName>
        <ecNumber evidence="2">2.7.1.35</ecNumber>
    </recommendedName>
</protein>
<dbReference type="CDD" id="cd01173">
    <property type="entry name" value="pyridoxal_pyridoxamine_kinase"/>
    <property type="match status" value="1"/>
</dbReference>
<evidence type="ECO:0000256" key="5">
    <source>
        <dbReference type="ARBA" id="ARBA00022777"/>
    </source>
</evidence>
<dbReference type="SUPFAM" id="SSF53613">
    <property type="entry name" value="Ribokinase-like"/>
    <property type="match status" value="1"/>
</dbReference>
<keyword evidence="3" id="KW-0808">Transferase</keyword>
<dbReference type="EC" id="2.7.1.35" evidence="2"/>
<evidence type="ECO:0000259" key="7">
    <source>
        <dbReference type="Pfam" id="PF08543"/>
    </source>
</evidence>
<accession>A0AAD7QZ82</accession>
<dbReference type="Proteomes" id="UP001217417">
    <property type="component" value="Unassembled WGS sequence"/>
</dbReference>
<keyword evidence="9" id="KW-1185">Reference proteome</keyword>
<dbReference type="RefSeq" id="XP_056047626.1">
    <property type="nucleotide sequence ID" value="XM_056184817.1"/>
</dbReference>
<proteinExistence type="inferred from homology"/>
<evidence type="ECO:0000256" key="6">
    <source>
        <dbReference type="ARBA" id="ARBA00022840"/>
    </source>
</evidence>
<dbReference type="GO" id="GO:0005524">
    <property type="term" value="F:ATP binding"/>
    <property type="evidence" value="ECO:0007669"/>
    <property type="project" value="UniProtKB-KW"/>
</dbReference>
<evidence type="ECO:0000256" key="3">
    <source>
        <dbReference type="ARBA" id="ARBA00022679"/>
    </source>
</evidence>
<gene>
    <name evidence="8" type="ORF">POJ06DRAFT_190865</name>
</gene>
<dbReference type="GO" id="GO:0008478">
    <property type="term" value="F:pyridoxal kinase activity"/>
    <property type="evidence" value="ECO:0007669"/>
    <property type="project" value="UniProtKB-EC"/>
</dbReference>
<reference evidence="8" key="1">
    <citation type="submission" date="2023-03" db="EMBL/GenBank/DDBJ databases">
        <title>Near-Complete genome sequence of Lipomyces tetrasporous NRRL Y-64009, an oleaginous yeast capable of growing on lignocellulosic hydrolysates.</title>
        <authorList>
            <consortium name="Lawrence Berkeley National Laboratory"/>
            <person name="Jagtap S.S."/>
            <person name="Liu J.-J."/>
            <person name="Walukiewicz H.E."/>
            <person name="Pangilinan J."/>
            <person name="Lipzen A."/>
            <person name="Ahrendt S."/>
            <person name="Koriabine M."/>
            <person name="Cobaugh K."/>
            <person name="Salamov A."/>
            <person name="Yoshinaga Y."/>
            <person name="Ng V."/>
            <person name="Daum C."/>
            <person name="Grigoriev I.V."/>
            <person name="Slininger P.J."/>
            <person name="Dien B.S."/>
            <person name="Jin Y.-S."/>
            <person name="Rao C.V."/>
        </authorList>
    </citation>
    <scope>NUCLEOTIDE SEQUENCE</scope>
    <source>
        <strain evidence="8">NRRL Y-64009</strain>
    </source>
</reference>
<dbReference type="PANTHER" id="PTHR10534">
    <property type="entry name" value="PYRIDOXAL KINASE"/>
    <property type="match status" value="1"/>
</dbReference>
<comment type="caution">
    <text evidence="8">The sequence shown here is derived from an EMBL/GenBank/DDBJ whole genome shotgun (WGS) entry which is preliminary data.</text>
</comment>
<dbReference type="InterPro" id="IPR013749">
    <property type="entry name" value="PM/HMP-P_kinase-1"/>
</dbReference>
<dbReference type="Gene3D" id="3.40.1190.20">
    <property type="match status" value="1"/>
</dbReference>
<keyword evidence="4" id="KW-0547">Nucleotide-binding</keyword>
<dbReference type="NCBIfam" id="TIGR00687">
    <property type="entry name" value="pyridox_kin"/>
    <property type="match status" value="1"/>
</dbReference>
<evidence type="ECO:0000256" key="4">
    <source>
        <dbReference type="ARBA" id="ARBA00022741"/>
    </source>
</evidence>
<sequence>MADAKRILAVSSHVVHGYVGNRASTLPLQLLHWDVDVLNTVSFSNHTGYTQWRGDRHSAQHIRDIYTGLKMNTLTDYDVVVTGYIPGAEAVREVGAVVQELRRDNAELGREVVWILDPVMGDEEKLYVAPDVIPVYESLLPLATVITPNQFEAELLSGIKFHREPDIMKALGILYDKFGTPNIVISSAVAADDTKKEEFVCAGQTVRKDGSLCRFYLRLPFINAYFTGTGDLFASLMSDRFWTYYTAAKSVAGEVPDAELPLVRAVEDVSAVVQAVLRNTADEVGKYNIREDKRAAETGIPRPQPGTKERRIRDMKFGELRLIQSQDKIRVPDVVAKARFDVA</sequence>
<dbReference type="Pfam" id="PF08543">
    <property type="entry name" value="Phos_pyr_kin"/>
    <property type="match status" value="1"/>
</dbReference>
<dbReference type="AlphaFoldDB" id="A0AAD7QZ82"/>